<dbReference type="RefSeq" id="XP_008894401.1">
    <property type="nucleotide sequence ID" value="XM_008896153.1"/>
</dbReference>
<dbReference type="InterPro" id="IPR029526">
    <property type="entry name" value="PGBD"/>
</dbReference>
<reference evidence="3 4" key="2">
    <citation type="submission" date="2013-11" db="EMBL/GenBank/DDBJ databases">
        <title>The Genome Sequence of Phytophthora parasitica INRA-310.</title>
        <authorList>
            <consortium name="The Broad Institute Genomics Platform"/>
            <person name="Russ C."/>
            <person name="Tyler B."/>
            <person name="Panabieres F."/>
            <person name="Shan W."/>
            <person name="Tripathy S."/>
            <person name="Grunwald N."/>
            <person name="Machado M."/>
            <person name="Johnson C.S."/>
            <person name="Arredondo F."/>
            <person name="Hong C."/>
            <person name="Coffey M."/>
            <person name="Young S.K."/>
            <person name="Zeng Q."/>
            <person name="Gargeya S."/>
            <person name="Fitzgerald M."/>
            <person name="Abouelleil A."/>
            <person name="Alvarado L."/>
            <person name="Chapman S.B."/>
            <person name="Gainer-Dewar J."/>
            <person name="Goldberg J."/>
            <person name="Griggs A."/>
            <person name="Gujja S."/>
            <person name="Hansen M."/>
            <person name="Howarth C."/>
            <person name="Imamovic A."/>
            <person name="Ireland A."/>
            <person name="Larimer J."/>
            <person name="McCowan C."/>
            <person name="Murphy C."/>
            <person name="Pearson M."/>
            <person name="Poon T.W."/>
            <person name="Priest M."/>
            <person name="Roberts A."/>
            <person name="Saif S."/>
            <person name="Shea T."/>
            <person name="Sykes S."/>
            <person name="Wortman J."/>
            <person name="Nusbaum C."/>
            <person name="Birren B."/>
        </authorList>
    </citation>
    <scope>NUCLEOTIDE SEQUENCE [LARGE SCALE GENOMIC DNA]</scope>
    <source>
        <strain evidence="3 4">INRA-310</strain>
    </source>
</reference>
<protein>
    <recommendedName>
        <fullName evidence="2">PiggyBac transposable element-derived protein domain-containing protein</fullName>
    </recommendedName>
</protein>
<dbReference type="EMBL" id="KI669564">
    <property type="protein sequence ID" value="ETN20483.1"/>
    <property type="molecule type" value="Genomic_DNA"/>
</dbReference>
<organism evidence="3 4">
    <name type="scientific">Phytophthora nicotianae (strain INRA-310)</name>
    <name type="common">Phytophthora parasitica</name>
    <dbReference type="NCBI Taxonomy" id="761204"/>
    <lineage>
        <taxon>Eukaryota</taxon>
        <taxon>Sar</taxon>
        <taxon>Stramenopiles</taxon>
        <taxon>Oomycota</taxon>
        <taxon>Peronosporomycetes</taxon>
        <taxon>Peronosporales</taxon>
        <taxon>Peronosporaceae</taxon>
        <taxon>Phytophthora</taxon>
    </lineage>
</organism>
<feature type="compositionally biased region" description="Basic and acidic residues" evidence="1">
    <location>
        <begin position="141"/>
        <end position="152"/>
    </location>
</feature>
<dbReference type="Pfam" id="PF13843">
    <property type="entry name" value="DDE_Tnp_1_7"/>
    <property type="match status" value="1"/>
</dbReference>
<gene>
    <name evidence="3" type="ORF">PPTG_03479</name>
</gene>
<dbReference type="VEuPathDB" id="FungiDB:PPTG_03479"/>
<evidence type="ECO:0000259" key="2">
    <source>
        <dbReference type="Pfam" id="PF13843"/>
    </source>
</evidence>
<accession>W2R525</accession>
<dbReference type="AlphaFoldDB" id="W2R525"/>
<feature type="region of interest" description="Disordered" evidence="1">
    <location>
        <begin position="86"/>
        <end position="253"/>
    </location>
</feature>
<feature type="domain" description="PiggyBac transposable element-derived protein" evidence="2">
    <location>
        <begin position="455"/>
        <end position="748"/>
    </location>
</feature>
<name>W2R525_PHYN3</name>
<evidence type="ECO:0000313" key="4">
    <source>
        <dbReference type="Proteomes" id="UP000018817"/>
    </source>
</evidence>
<dbReference type="GeneID" id="20173649"/>
<dbReference type="Proteomes" id="UP000018817">
    <property type="component" value="Unassembled WGS sequence"/>
</dbReference>
<proteinExistence type="predicted"/>
<evidence type="ECO:0000313" key="3">
    <source>
        <dbReference type="EMBL" id="ETN20483.1"/>
    </source>
</evidence>
<evidence type="ECO:0000256" key="1">
    <source>
        <dbReference type="SAM" id="MobiDB-lite"/>
    </source>
</evidence>
<dbReference type="PANTHER" id="PTHR46599">
    <property type="entry name" value="PIGGYBAC TRANSPOSABLE ELEMENT-DERIVED PROTEIN 4"/>
    <property type="match status" value="1"/>
</dbReference>
<sequence length="906" mass="102068">MESVVDFKVVWPLLRKEGWTWKPAKGLQIHANYLKPGCKLRGGKHEVDYFNGEDALLAHKKADKDLCTGLHLTNIMVRPNAVPLESLPTSVSSVPSTSGKRQEPTVGKQPPKKLAKTVGSRKSEDKKSEKKQTPNTKKTKKQEAKEATERRRQLSSFGNIWDRDGREVEAPNQPPVEQEPHINADTEDCADIHDDVESRSGDGSESEYEDDPNAAESEVDDADDENSVAECDDREDDQGGEDTQGASLRHPGTVETHFEPLGYADAEPSDANLVLDMLDTDDEAESLCEESVVAETSWIAGLLNEVELERLHMAVEGSSEVFDDNQLADMAARGWAVYPENEVADIVDDPEVDKMSEGYCGPSKDVLASAKSSLSLFFYFLPRAFWRHVARETHRYWEQTFDAGLKKALVKETEVTHRPQKSRDKLRRKLERFERIAPHEIVQWIAEDGLIPAGTFAKVMSRDRFRNITRLFRFSDNQEAAAARGRAWKIRPILSTVEKTFKEGYVLGSRVAIDDGMLPSWNRRNPPRQYLKDKPHKWGTKCVMTCCAESGYCKRVEVDIGRKHDAEGAQSIDTESGPAAVVRNVACERRVVIADRFYTSIPLAQQLRTMGFNFVGTIQTIRKGWCKAVEYSFKKRPVTYKRGSFTLAVAKSNPGLAAVGWVDNRMVYFLSSQVTATSTTVQRREKSGAVSTVPCPGLVDEYQRFMGGVDRHDQLRLQSYSMQLATKFQKYYKNLFLGVVDMAVVNAYIVHAYVWEKERKKMSYYSFLTTLHRQLIQETESSVTEAGTSTEPSAGVREKPIAIQGDHSLVQTTDTRLNNGIHRLRQRQCKVCSYYKPANKKRGGTSTFYCVKCSEGKRGQVTLCNKVRGHQANEGMTCALIWHILWQNGLFTPKASHIRDRSLAKP</sequence>
<dbReference type="OrthoDB" id="110322at2759"/>
<feature type="compositionally biased region" description="Basic and acidic residues" evidence="1">
    <location>
        <begin position="121"/>
        <end position="132"/>
    </location>
</feature>
<feature type="compositionally biased region" description="Acidic residues" evidence="1">
    <location>
        <begin position="204"/>
        <end position="240"/>
    </location>
</feature>
<feature type="compositionally biased region" description="Low complexity" evidence="1">
    <location>
        <begin position="86"/>
        <end position="98"/>
    </location>
</feature>
<feature type="compositionally biased region" description="Basic and acidic residues" evidence="1">
    <location>
        <begin position="178"/>
        <end position="202"/>
    </location>
</feature>
<reference evidence="4" key="1">
    <citation type="submission" date="2011-12" db="EMBL/GenBank/DDBJ databases">
        <authorList>
            <consortium name="The Broad Institute Genome Sequencing Platform"/>
            <person name="Russ C."/>
            <person name="Tyler B."/>
            <person name="Panabieres F."/>
            <person name="Shan W."/>
            <person name="Tripathy S."/>
            <person name="Grunwald N."/>
            <person name="Machado M."/>
            <person name="Young S.K."/>
            <person name="Zeng Q."/>
            <person name="Gargeya S."/>
            <person name="Fitzgerald M."/>
            <person name="Haas B."/>
            <person name="Abouelleil A."/>
            <person name="Alvarado L."/>
            <person name="Arachchi H.M."/>
            <person name="Berlin A."/>
            <person name="Chapman S.B."/>
            <person name="Gearin G."/>
            <person name="Goldberg J."/>
            <person name="Griggs A."/>
            <person name="Gujja S."/>
            <person name="Hansen M."/>
            <person name="Heiman D."/>
            <person name="Howarth C."/>
            <person name="Larimer J."/>
            <person name="Lui A."/>
            <person name="MacDonald P.J.P."/>
            <person name="McCowen C."/>
            <person name="Montmayeur A."/>
            <person name="Murphy C."/>
            <person name="Neiman D."/>
            <person name="Pearson M."/>
            <person name="Priest M."/>
            <person name="Roberts A."/>
            <person name="Saif S."/>
            <person name="Shea T."/>
            <person name="Sisk P."/>
            <person name="Stolte C."/>
            <person name="Sykes S."/>
            <person name="Wortman J."/>
            <person name="Nusbaum C."/>
            <person name="Birren B."/>
        </authorList>
    </citation>
    <scope>NUCLEOTIDE SEQUENCE [LARGE SCALE GENOMIC DNA]</scope>
    <source>
        <strain evidence="4">INRA-310</strain>
    </source>
</reference>
<dbReference type="PANTHER" id="PTHR46599:SF3">
    <property type="entry name" value="PIGGYBAC TRANSPOSABLE ELEMENT-DERIVED PROTEIN 4"/>
    <property type="match status" value="1"/>
</dbReference>